<name>A0A4Q2U6H3_9HYPH</name>
<reference evidence="2 3" key="1">
    <citation type="submission" date="2018-12" db="EMBL/GenBank/DDBJ databases">
        <authorList>
            <person name="Grouzdev D.S."/>
            <person name="Krutkina M.S."/>
        </authorList>
    </citation>
    <scope>NUCLEOTIDE SEQUENCE [LARGE SCALE GENOMIC DNA]</scope>
    <source>
        <strain evidence="2 3">RmlP026</strain>
    </source>
</reference>
<evidence type="ECO:0000313" key="2">
    <source>
        <dbReference type="EMBL" id="RYC30455.1"/>
    </source>
</evidence>
<dbReference type="Proteomes" id="UP000290759">
    <property type="component" value="Unassembled WGS sequence"/>
</dbReference>
<dbReference type="RefSeq" id="WP_129228439.1">
    <property type="nucleotide sequence ID" value="NZ_QYBB01000025.1"/>
</dbReference>
<proteinExistence type="predicted"/>
<gene>
    <name evidence="2" type="ORF">D3273_18825</name>
</gene>
<organism evidence="2 3">
    <name type="scientific">Lichenibacterium minor</name>
    <dbReference type="NCBI Taxonomy" id="2316528"/>
    <lineage>
        <taxon>Bacteria</taxon>
        <taxon>Pseudomonadati</taxon>
        <taxon>Pseudomonadota</taxon>
        <taxon>Alphaproteobacteria</taxon>
        <taxon>Hyphomicrobiales</taxon>
        <taxon>Lichenihabitantaceae</taxon>
        <taxon>Lichenibacterium</taxon>
    </lineage>
</organism>
<protein>
    <submittedName>
        <fullName evidence="2">Uncharacterized protein</fullName>
    </submittedName>
</protein>
<evidence type="ECO:0000313" key="3">
    <source>
        <dbReference type="Proteomes" id="UP000290759"/>
    </source>
</evidence>
<dbReference type="AlphaFoldDB" id="A0A4Q2U6H3"/>
<reference evidence="2 3" key="2">
    <citation type="submission" date="2019-02" db="EMBL/GenBank/DDBJ databases">
        <title>'Lichenibacterium ramalinii' gen. nov. sp. nov., 'Lichenibacterium minor' gen. nov. sp. nov.</title>
        <authorList>
            <person name="Pankratov T."/>
        </authorList>
    </citation>
    <scope>NUCLEOTIDE SEQUENCE [LARGE SCALE GENOMIC DNA]</scope>
    <source>
        <strain evidence="2 3">RmlP026</strain>
    </source>
</reference>
<sequence>MNRVVGGQRVGGRDLQHRVEDLGADLLALAQAQEPIDRHLRGPGDGHQRFGAGQARVSAPVGCDRVERPRSAKRAKAAGLAAVRAITASSRRRNSDTVSSRSDVAEHRAAEGVGERTAIVENAPMLGFLFLHSNLHAPHHECPLVP</sequence>
<accession>A0A4Q2U6H3</accession>
<keyword evidence="3" id="KW-1185">Reference proteome</keyword>
<dbReference type="OrthoDB" id="784276at2"/>
<feature type="region of interest" description="Disordered" evidence="1">
    <location>
        <begin position="88"/>
        <end position="111"/>
    </location>
</feature>
<evidence type="ECO:0000256" key="1">
    <source>
        <dbReference type="SAM" id="MobiDB-lite"/>
    </source>
</evidence>
<dbReference type="EMBL" id="QYBB01000025">
    <property type="protein sequence ID" value="RYC30455.1"/>
    <property type="molecule type" value="Genomic_DNA"/>
</dbReference>
<comment type="caution">
    <text evidence="2">The sequence shown here is derived from an EMBL/GenBank/DDBJ whole genome shotgun (WGS) entry which is preliminary data.</text>
</comment>